<dbReference type="AlphaFoldDB" id="A0AAV5VRM5"/>
<dbReference type="Proteomes" id="UP001432322">
    <property type="component" value="Unassembled WGS sequence"/>
</dbReference>
<keyword evidence="2" id="KW-1185">Reference proteome</keyword>
<feature type="non-terminal residue" evidence="1">
    <location>
        <position position="68"/>
    </location>
</feature>
<sequence length="68" mass="7302">VEGTMTRSVVISEKKSKGPDSIAMRIVDGKKISRVGIYSSVTRIGGFPWRLRFASLSGSAPSYTPTLA</sequence>
<accession>A0AAV5VRM5</accession>
<protein>
    <submittedName>
        <fullName evidence="1">Uncharacterized protein</fullName>
    </submittedName>
</protein>
<proteinExistence type="predicted"/>
<name>A0AAV5VRM5_9BILA</name>
<evidence type="ECO:0000313" key="1">
    <source>
        <dbReference type="EMBL" id="GMT20993.1"/>
    </source>
</evidence>
<organism evidence="1 2">
    <name type="scientific">Pristionchus fissidentatus</name>
    <dbReference type="NCBI Taxonomy" id="1538716"/>
    <lineage>
        <taxon>Eukaryota</taxon>
        <taxon>Metazoa</taxon>
        <taxon>Ecdysozoa</taxon>
        <taxon>Nematoda</taxon>
        <taxon>Chromadorea</taxon>
        <taxon>Rhabditida</taxon>
        <taxon>Rhabditina</taxon>
        <taxon>Diplogasteromorpha</taxon>
        <taxon>Diplogasteroidea</taxon>
        <taxon>Neodiplogasteridae</taxon>
        <taxon>Pristionchus</taxon>
    </lineage>
</organism>
<feature type="non-terminal residue" evidence="1">
    <location>
        <position position="1"/>
    </location>
</feature>
<comment type="caution">
    <text evidence="1">The sequence shown here is derived from an EMBL/GenBank/DDBJ whole genome shotgun (WGS) entry which is preliminary data.</text>
</comment>
<evidence type="ECO:0000313" key="2">
    <source>
        <dbReference type="Proteomes" id="UP001432322"/>
    </source>
</evidence>
<dbReference type="EMBL" id="BTSY01000003">
    <property type="protein sequence ID" value="GMT20993.1"/>
    <property type="molecule type" value="Genomic_DNA"/>
</dbReference>
<reference evidence="1" key="1">
    <citation type="submission" date="2023-10" db="EMBL/GenBank/DDBJ databases">
        <title>Genome assembly of Pristionchus species.</title>
        <authorList>
            <person name="Yoshida K."/>
            <person name="Sommer R.J."/>
        </authorList>
    </citation>
    <scope>NUCLEOTIDE SEQUENCE</scope>
    <source>
        <strain evidence="1">RS5133</strain>
    </source>
</reference>
<gene>
    <name evidence="1" type="ORF">PFISCL1PPCAC_12291</name>
</gene>